<accession>A0AAV3ZU40</accession>
<dbReference type="AlphaFoldDB" id="A0AAV3ZU40"/>
<gene>
    <name evidence="1" type="ORF">PoB_002536900</name>
</gene>
<dbReference type="EMBL" id="BLXT01002892">
    <property type="protein sequence ID" value="GFN98863.1"/>
    <property type="molecule type" value="Genomic_DNA"/>
</dbReference>
<keyword evidence="2" id="KW-1185">Reference proteome</keyword>
<organism evidence="1 2">
    <name type="scientific">Plakobranchus ocellatus</name>
    <dbReference type="NCBI Taxonomy" id="259542"/>
    <lineage>
        <taxon>Eukaryota</taxon>
        <taxon>Metazoa</taxon>
        <taxon>Spiralia</taxon>
        <taxon>Lophotrochozoa</taxon>
        <taxon>Mollusca</taxon>
        <taxon>Gastropoda</taxon>
        <taxon>Heterobranchia</taxon>
        <taxon>Euthyneura</taxon>
        <taxon>Panpulmonata</taxon>
        <taxon>Sacoglossa</taxon>
        <taxon>Placobranchoidea</taxon>
        <taxon>Plakobranchidae</taxon>
        <taxon>Plakobranchus</taxon>
    </lineage>
</organism>
<evidence type="ECO:0000313" key="1">
    <source>
        <dbReference type="EMBL" id="GFN98863.1"/>
    </source>
</evidence>
<feature type="non-terminal residue" evidence="1">
    <location>
        <position position="134"/>
    </location>
</feature>
<evidence type="ECO:0000313" key="2">
    <source>
        <dbReference type="Proteomes" id="UP000735302"/>
    </source>
</evidence>
<comment type="caution">
    <text evidence="1">The sequence shown here is derived from an EMBL/GenBank/DDBJ whole genome shotgun (WGS) entry which is preliminary data.</text>
</comment>
<reference evidence="1 2" key="1">
    <citation type="journal article" date="2021" name="Elife">
        <title>Chloroplast acquisition without the gene transfer in kleptoplastic sea slugs, Plakobranchus ocellatus.</title>
        <authorList>
            <person name="Maeda T."/>
            <person name="Takahashi S."/>
            <person name="Yoshida T."/>
            <person name="Shimamura S."/>
            <person name="Takaki Y."/>
            <person name="Nagai Y."/>
            <person name="Toyoda A."/>
            <person name="Suzuki Y."/>
            <person name="Arimoto A."/>
            <person name="Ishii H."/>
            <person name="Satoh N."/>
            <person name="Nishiyama T."/>
            <person name="Hasebe M."/>
            <person name="Maruyama T."/>
            <person name="Minagawa J."/>
            <person name="Obokata J."/>
            <person name="Shigenobu S."/>
        </authorList>
    </citation>
    <scope>NUCLEOTIDE SEQUENCE [LARGE SCALE GENOMIC DNA]</scope>
</reference>
<name>A0AAV3ZU40_9GAST</name>
<sequence length="134" mass="14703">MKRLGESSPPPTLFPAHLFISSHDRSPRISGYEDAPRLRLVMNSVPLNWSRSGVFSPLLGVSGLALVSCLDAPILIFMASQVDEECLQVLVNRRSPGSHRELCLKESGLTASVAVLLVCTPSLDPPRRTWEPKQ</sequence>
<proteinExistence type="predicted"/>
<dbReference type="Proteomes" id="UP000735302">
    <property type="component" value="Unassembled WGS sequence"/>
</dbReference>
<protein>
    <submittedName>
        <fullName evidence="1">Uncharacterized protein</fullName>
    </submittedName>
</protein>